<dbReference type="STRING" id="642780.SAMN04488570_2514"/>
<dbReference type="Pfam" id="PF20434">
    <property type="entry name" value="BD-FAE"/>
    <property type="match status" value="1"/>
</dbReference>
<name>A0A1H1UG94_9ACTN</name>
<dbReference type="SUPFAM" id="SSF53474">
    <property type="entry name" value="alpha/beta-Hydrolases"/>
    <property type="match status" value="1"/>
</dbReference>
<dbReference type="AlphaFoldDB" id="A0A1H1UG94"/>
<accession>A0A1H1UG94</accession>
<keyword evidence="1 3" id="KW-0378">Hydrolase</keyword>
<dbReference type="PANTHER" id="PTHR48081">
    <property type="entry name" value="AB HYDROLASE SUPERFAMILY PROTEIN C4A8.06C"/>
    <property type="match status" value="1"/>
</dbReference>
<dbReference type="Proteomes" id="UP000198859">
    <property type="component" value="Chromosome I"/>
</dbReference>
<dbReference type="RefSeq" id="WP_091730176.1">
    <property type="nucleotide sequence ID" value="NZ_LT629757.1"/>
</dbReference>
<evidence type="ECO:0000259" key="2">
    <source>
        <dbReference type="Pfam" id="PF20434"/>
    </source>
</evidence>
<dbReference type="Gene3D" id="3.40.50.1820">
    <property type="entry name" value="alpha/beta hydrolase"/>
    <property type="match status" value="1"/>
</dbReference>
<dbReference type="InterPro" id="IPR029058">
    <property type="entry name" value="AB_hydrolase_fold"/>
</dbReference>
<evidence type="ECO:0000313" key="4">
    <source>
        <dbReference type="Proteomes" id="UP000198859"/>
    </source>
</evidence>
<dbReference type="EMBL" id="LT629757">
    <property type="protein sequence ID" value="SDS71493.1"/>
    <property type="molecule type" value="Genomic_DNA"/>
</dbReference>
<dbReference type="InterPro" id="IPR050300">
    <property type="entry name" value="GDXG_lipolytic_enzyme"/>
</dbReference>
<evidence type="ECO:0000256" key="1">
    <source>
        <dbReference type="ARBA" id="ARBA00022801"/>
    </source>
</evidence>
<evidence type="ECO:0000313" key="3">
    <source>
        <dbReference type="EMBL" id="SDS71493.1"/>
    </source>
</evidence>
<dbReference type="InterPro" id="IPR049492">
    <property type="entry name" value="BD-FAE-like_dom"/>
</dbReference>
<dbReference type="GO" id="GO:0016787">
    <property type="term" value="F:hydrolase activity"/>
    <property type="evidence" value="ECO:0007669"/>
    <property type="project" value="UniProtKB-KW"/>
</dbReference>
<dbReference type="OrthoDB" id="255603at2"/>
<sequence length="256" mass="26742">MTDSATSPQVQPDAVLRYADHPSPDDGVVDVHLPGGRVPEGPARVLLVVHGGFWKAAWDRRHTRPQARALADLGWVVATPEYRRVGAGGGWPTTGDDVRRALDALPELLARIGVATAQTWAMGHSAGGHLVLWLAGTDAPLAGVVALAPVADLDAAIALDLGDGATTALLGGHDPAGADPLRLLDRRPAHDVTVVHGSADDAVPLSQSLGLVARHPWIGLRRLDCDHMSLVDPTSPAWATVVGCLPPDARVPQDAH</sequence>
<feature type="domain" description="BD-FAE-like" evidence="2">
    <location>
        <begin position="30"/>
        <end position="136"/>
    </location>
</feature>
<proteinExistence type="predicted"/>
<protein>
    <submittedName>
        <fullName evidence="3">Alpha/beta hydrolase family protein</fullName>
    </submittedName>
</protein>
<keyword evidence="4" id="KW-1185">Reference proteome</keyword>
<reference evidence="4" key="1">
    <citation type="submission" date="2016-10" db="EMBL/GenBank/DDBJ databases">
        <authorList>
            <person name="Varghese N."/>
            <person name="Submissions S."/>
        </authorList>
    </citation>
    <scope>NUCLEOTIDE SEQUENCE [LARGE SCALE GENOMIC DNA]</scope>
    <source>
        <strain evidence="4">DSM 22127</strain>
    </source>
</reference>
<gene>
    <name evidence="3" type="ORF">SAMN04488570_2514</name>
</gene>
<organism evidence="3 4">
    <name type="scientific">Nocardioides scoriae</name>
    <dbReference type="NCBI Taxonomy" id="642780"/>
    <lineage>
        <taxon>Bacteria</taxon>
        <taxon>Bacillati</taxon>
        <taxon>Actinomycetota</taxon>
        <taxon>Actinomycetes</taxon>
        <taxon>Propionibacteriales</taxon>
        <taxon>Nocardioidaceae</taxon>
        <taxon>Nocardioides</taxon>
    </lineage>
</organism>